<dbReference type="PANTHER" id="PTHR34977:SF1">
    <property type="entry name" value="UPF0337 PROTEIN YJBJ"/>
    <property type="match status" value="1"/>
</dbReference>
<dbReference type="InterPro" id="IPR036629">
    <property type="entry name" value="YjbJ_sf"/>
</dbReference>
<evidence type="ECO:0000256" key="2">
    <source>
        <dbReference type="SAM" id="MobiDB-lite"/>
    </source>
</evidence>
<comment type="caution">
    <text evidence="4">The sequence shown here is derived from an EMBL/GenBank/DDBJ whole genome shotgun (WGS) entry which is preliminary data.</text>
</comment>
<dbReference type="SUPFAM" id="SSF69047">
    <property type="entry name" value="Hypothetical protein YjbJ"/>
    <property type="match status" value="1"/>
</dbReference>
<reference evidence="4 5" key="1">
    <citation type="submission" date="2017-03" db="EMBL/GenBank/DDBJ databases">
        <title>Lifting the veil on microbial sulfur biogeochemistry in mining wastewaters.</title>
        <authorList>
            <person name="Kantor R.S."/>
            <person name="Colenbrander Nelson T."/>
            <person name="Marshall S."/>
            <person name="Bennett D."/>
            <person name="Apte S."/>
            <person name="Camacho D."/>
            <person name="Thomas B.C."/>
            <person name="Warren L.A."/>
            <person name="Banfield J.F."/>
        </authorList>
    </citation>
    <scope>NUCLEOTIDE SEQUENCE [LARGE SCALE GENOMIC DNA]</scope>
    <source>
        <strain evidence="4">32-69-9</strain>
    </source>
</reference>
<evidence type="ECO:0000259" key="3">
    <source>
        <dbReference type="Pfam" id="PF05532"/>
    </source>
</evidence>
<dbReference type="PANTHER" id="PTHR34977">
    <property type="entry name" value="UPF0337 PROTEIN YJBJ"/>
    <property type="match status" value="1"/>
</dbReference>
<dbReference type="InterPro" id="IPR050423">
    <property type="entry name" value="UPF0337_stress_rsp"/>
</dbReference>
<dbReference type="InterPro" id="IPR008462">
    <property type="entry name" value="CsbD"/>
</dbReference>
<protein>
    <submittedName>
        <fullName evidence="4">CsbD family protein</fullName>
    </submittedName>
</protein>
<name>A0A258FUG5_9CAUL</name>
<dbReference type="EMBL" id="NCEB01000002">
    <property type="protein sequence ID" value="OYX35986.1"/>
    <property type="molecule type" value="Genomic_DNA"/>
</dbReference>
<feature type="domain" description="CsbD-like" evidence="3">
    <location>
        <begin position="5"/>
        <end position="56"/>
    </location>
</feature>
<evidence type="ECO:0000256" key="1">
    <source>
        <dbReference type="ARBA" id="ARBA00009129"/>
    </source>
</evidence>
<sequence length="61" mass="6359">MADHDRIEGAAKQTGGSIKEGLGKLTGDEKLKAEGRADKVEGKVQNTVGGIKDSLKGDGRH</sequence>
<feature type="compositionally biased region" description="Basic and acidic residues" evidence="2">
    <location>
        <begin position="26"/>
        <end position="42"/>
    </location>
</feature>
<dbReference type="AlphaFoldDB" id="A0A258FUG5"/>
<organism evidence="4 5">
    <name type="scientific">Brevundimonas subvibrioides</name>
    <dbReference type="NCBI Taxonomy" id="74313"/>
    <lineage>
        <taxon>Bacteria</taxon>
        <taxon>Pseudomonadati</taxon>
        <taxon>Pseudomonadota</taxon>
        <taxon>Alphaproteobacteria</taxon>
        <taxon>Caulobacterales</taxon>
        <taxon>Caulobacteraceae</taxon>
        <taxon>Brevundimonas</taxon>
    </lineage>
</organism>
<evidence type="ECO:0000313" key="4">
    <source>
        <dbReference type="EMBL" id="OYX35986.1"/>
    </source>
</evidence>
<dbReference type="Proteomes" id="UP000215595">
    <property type="component" value="Unassembled WGS sequence"/>
</dbReference>
<evidence type="ECO:0000313" key="5">
    <source>
        <dbReference type="Proteomes" id="UP000215595"/>
    </source>
</evidence>
<dbReference type="Pfam" id="PF05532">
    <property type="entry name" value="CsbD"/>
    <property type="match status" value="1"/>
</dbReference>
<comment type="similarity">
    <text evidence="1">Belongs to the UPF0337 (CsbD) family.</text>
</comment>
<dbReference type="Gene3D" id="1.10.1470.10">
    <property type="entry name" value="YjbJ"/>
    <property type="match status" value="1"/>
</dbReference>
<gene>
    <name evidence="4" type="ORF">B7Z01_01380</name>
</gene>
<feature type="region of interest" description="Disordered" evidence="2">
    <location>
        <begin position="1"/>
        <end position="43"/>
    </location>
</feature>
<proteinExistence type="inferred from homology"/>
<accession>A0A258FUG5</accession>